<dbReference type="EMBL" id="CP006841">
    <property type="protein sequence ID" value="ALA68710.1"/>
    <property type="molecule type" value="Genomic_DNA"/>
</dbReference>
<evidence type="ECO:0000313" key="4">
    <source>
        <dbReference type="Proteomes" id="UP000058446"/>
    </source>
</evidence>
<dbReference type="PANTHER" id="PTHR14969">
    <property type="entry name" value="SPHINGOSINE-1-PHOSPHATE PHOSPHOHYDROLASE"/>
    <property type="match status" value="1"/>
</dbReference>
<dbReference type="RefSeq" id="WP_053412955.1">
    <property type="nucleotide sequence ID" value="NZ_CP006841.1"/>
</dbReference>
<proteinExistence type="predicted"/>
<reference evidence="3 4" key="1">
    <citation type="submission" date="2013-10" db="EMBL/GenBank/DDBJ databases">
        <title>Complete genome sequence of Corynebacterium lactis DSM 45799(T), isolated from raw cow milk.</title>
        <authorList>
            <person name="Ruckert C."/>
            <person name="Albersmeier A."/>
            <person name="Lipski A."/>
            <person name="Kalinowski J."/>
        </authorList>
    </citation>
    <scope>NUCLEOTIDE SEQUENCE [LARGE SCALE GENOMIC DNA]</scope>
    <source>
        <strain evidence="3 4">RW2-5</strain>
    </source>
</reference>
<feature type="transmembrane region" description="Helical" evidence="1">
    <location>
        <begin position="62"/>
        <end position="83"/>
    </location>
</feature>
<keyword evidence="1" id="KW-1133">Transmembrane helix</keyword>
<feature type="transmembrane region" description="Helical" evidence="1">
    <location>
        <begin position="201"/>
        <end position="223"/>
    </location>
</feature>
<feature type="transmembrane region" description="Helical" evidence="1">
    <location>
        <begin position="142"/>
        <end position="162"/>
    </location>
</feature>
<dbReference type="Pfam" id="PF01569">
    <property type="entry name" value="PAP2"/>
    <property type="match status" value="1"/>
</dbReference>
<dbReference type="KEGG" id="clw:CLAC_11225"/>
<dbReference type="AlphaFoldDB" id="A0A0K2H3T6"/>
<keyword evidence="4" id="KW-1185">Reference proteome</keyword>
<dbReference type="InterPro" id="IPR000326">
    <property type="entry name" value="PAP2/HPO"/>
</dbReference>
<dbReference type="OrthoDB" id="9789113at2"/>
<name>A0A0K2H3T6_9CORY</name>
<keyword evidence="1" id="KW-0472">Membrane</keyword>
<dbReference type="PATRIC" id="fig|1408189.4.peg.2263"/>
<evidence type="ECO:0000259" key="2">
    <source>
        <dbReference type="Pfam" id="PF01569"/>
    </source>
</evidence>
<dbReference type="STRING" id="1408189.CLAC_11225"/>
<dbReference type="PANTHER" id="PTHR14969:SF13">
    <property type="entry name" value="AT30094P"/>
    <property type="match status" value="1"/>
</dbReference>
<feature type="transmembrane region" description="Helical" evidence="1">
    <location>
        <begin position="15"/>
        <end position="36"/>
    </location>
</feature>
<dbReference type="InterPro" id="IPR036938">
    <property type="entry name" value="PAP2/HPO_sf"/>
</dbReference>
<dbReference type="Gene3D" id="1.20.144.10">
    <property type="entry name" value="Phosphatidic acid phosphatase type 2/haloperoxidase"/>
    <property type="match status" value="1"/>
</dbReference>
<accession>A0A0K2H3T6</accession>
<dbReference type="Proteomes" id="UP000058446">
    <property type="component" value="Chromosome"/>
</dbReference>
<evidence type="ECO:0000313" key="3">
    <source>
        <dbReference type="EMBL" id="ALA68710.1"/>
    </source>
</evidence>
<keyword evidence="1" id="KW-0812">Transmembrane</keyword>
<sequence>MSLSRSASPPSDSPVITVMGAVIGVFIMCTTGWTIAHSTNDLPVTQFFNSLRGSPLGTLVDAVYWAFQPPRAVAFVATLMVVLYVLRSSVALSLTFGLTIALTWLPIVGFKEFFQRPRPDRALLEYPVETVPADWGFPSGHTAFVTAVAVALVLVVASSSSVSRTAKEVKKLMLAKVLAAVAIVLIAMCVLVEGVHYPSDALASMVWSVTVTPAVWLALNALLMRKNAVLLGSAQHSDGQEK</sequence>
<feature type="transmembrane region" description="Helical" evidence="1">
    <location>
        <begin position="174"/>
        <end position="195"/>
    </location>
</feature>
<organism evidence="3 4">
    <name type="scientific">Corynebacterium lactis RW2-5</name>
    <dbReference type="NCBI Taxonomy" id="1408189"/>
    <lineage>
        <taxon>Bacteria</taxon>
        <taxon>Bacillati</taxon>
        <taxon>Actinomycetota</taxon>
        <taxon>Actinomycetes</taxon>
        <taxon>Mycobacteriales</taxon>
        <taxon>Corynebacteriaceae</taxon>
        <taxon>Corynebacterium</taxon>
    </lineage>
</organism>
<feature type="transmembrane region" description="Helical" evidence="1">
    <location>
        <begin position="90"/>
        <end position="110"/>
    </location>
</feature>
<dbReference type="SUPFAM" id="SSF48317">
    <property type="entry name" value="Acid phosphatase/Vanadium-dependent haloperoxidase"/>
    <property type="match status" value="1"/>
</dbReference>
<protein>
    <recommendedName>
        <fullName evidence="2">Phosphatidic acid phosphatase type 2/haloperoxidase domain-containing protein</fullName>
    </recommendedName>
</protein>
<evidence type="ECO:0000256" key="1">
    <source>
        <dbReference type="SAM" id="Phobius"/>
    </source>
</evidence>
<feature type="domain" description="Phosphatidic acid phosphatase type 2/haloperoxidase" evidence="2">
    <location>
        <begin position="94"/>
        <end position="219"/>
    </location>
</feature>
<gene>
    <name evidence="3" type="ORF">CLAC_11225</name>
</gene>